<keyword evidence="2" id="KW-0238">DNA-binding</keyword>
<keyword evidence="6" id="KW-1185">Reference proteome</keyword>
<keyword evidence="1" id="KW-0805">Transcription regulation</keyword>
<dbReference type="RefSeq" id="WP_219539472.1">
    <property type="nucleotide sequence ID" value="NZ_JAHKRM010000063.1"/>
</dbReference>
<feature type="domain" description="HTH gntR-type" evidence="4">
    <location>
        <begin position="9"/>
        <end position="77"/>
    </location>
</feature>
<dbReference type="InterPro" id="IPR011711">
    <property type="entry name" value="GntR_C"/>
</dbReference>
<organism evidence="5 6">
    <name type="scientific">Nonomuraea guangzhouensis</name>
    <dbReference type="NCBI Taxonomy" id="1291555"/>
    <lineage>
        <taxon>Bacteria</taxon>
        <taxon>Bacillati</taxon>
        <taxon>Actinomycetota</taxon>
        <taxon>Actinomycetes</taxon>
        <taxon>Streptosporangiales</taxon>
        <taxon>Streptosporangiaceae</taxon>
        <taxon>Nonomuraea</taxon>
    </lineage>
</organism>
<accession>A0ABW4GSS0</accession>
<dbReference type="EMBL" id="JBHUCM010000050">
    <property type="protein sequence ID" value="MFD1545787.1"/>
    <property type="molecule type" value="Genomic_DNA"/>
</dbReference>
<evidence type="ECO:0000256" key="1">
    <source>
        <dbReference type="ARBA" id="ARBA00023015"/>
    </source>
</evidence>
<dbReference type="PROSITE" id="PS50949">
    <property type="entry name" value="HTH_GNTR"/>
    <property type="match status" value="1"/>
</dbReference>
<dbReference type="PANTHER" id="PTHR43537">
    <property type="entry name" value="TRANSCRIPTIONAL REGULATOR, GNTR FAMILY"/>
    <property type="match status" value="1"/>
</dbReference>
<dbReference type="InterPro" id="IPR000524">
    <property type="entry name" value="Tscrpt_reg_HTH_GntR"/>
</dbReference>
<protein>
    <submittedName>
        <fullName evidence="5">FadR/GntR family transcriptional regulator</fullName>
    </submittedName>
</protein>
<keyword evidence="3" id="KW-0804">Transcription</keyword>
<name>A0ABW4GSS0_9ACTN</name>
<gene>
    <name evidence="5" type="ORF">ACFSJ0_52710</name>
</gene>
<evidence type="ECO:0000259" key="4">
    <source>
        <dbReference type="PROSITE" id="PS50949"/>
    </source>
</evidence>
<evidence type="ECO:0000256" key="2">
    <source>
        <dbReference type="ARBA" id="ARBA00023125"/>
    </source>
</evidence>
<dbReference type="SMART" id="SM00345">
    <property type="entry name" value="HTH_GNTR"/>
    <property type="match status" value="1"/>
</dbReference>
<proteinExistence type="predicted"/>
<sequence>MTLHTARRTSLVDQVIDQLTEEIAGGSWQVNGKIPAETVLAGELGVGRNTVREAVRALTHAGLLECRQGDGTYIRARSELSGVLLRRLRQAKQLEIFEVRRAVEIEAARLAALHRTDQDIALINAALTGRERAWRGRDPIVFVEVDLAFHDAVARATHNRMMIEIYMGFSCELRSNIKAAGRRMRAPLIPHDGIAQAIAAGDVAGAERAARTCMEDIREALTRSD</sequence>
<dbReference type="Proteomes" id="UP001597097">
    <property type="component" value="Unassembled WGS sequence"/>
</dbReference>
<dbReference type="Pfam" id="PF00392">
    <property type="entry name" value="GntR"/>
    <property type="match status" value="1"/>
</dbReference>
<evidence type="ECO:0000256" key="3">
    <source>
        <dbReference type="ARBA" id="ARBA00023163"/>
    </source>
</evidence>
<evidence type="ECO:0000313" key="6">
    <source>
        <dbReference type="Proteomes" id="UP001597097"/>
    </source>
</evidence>
<dbReference type="SMART" id="SM00895">
    <property type="entry name" value="FCD"/>
    <property type="match status" value="1"/>
</dbReference>
<reference evidence="6" key="1">
    <citation type="journal article" date="2019" name="Int. J. Syst. Evol. Microbiol.">
        <title>The Global Catalogue of Microorganisms (GCM) 10K type strain sequencing project: providing services to taxonomists for standard genome sequencing and annotation.</title>
        <authorList>
            <consortium name="The Broad Institute Genomics Platform"/>
            <consortium name="The Broad Institute Genome Sequencing Center for Infectious Disease"/>
            <person name="Wu L."/>
            <person name="Ma J."/>
        </authorList>
    </citation>
    <scope>NUCLEOTIDE SEQUENCE [LARGE SCALE GENOMIC DNA]</scope>
    <source>
        <strain evidence="6">CGMCC 1.15399</strain>
    </source>
</reference>
<dbReference type="PANTHER" id="PTHR43537:SF47">
    <property type="entry name" value="REGULATORY PROTEIN GNTR HTH"/>
    <property type="match status" value="1"/>
</dbReference>
<dbReference type="CDD" id="cd07377">
    <property type="entry name" value="WHTH_GntR"/>
    <property type="match status" value="1"/>
</dbReference>
<evidence type="ECO:0000313" key="5">
    <source>
        <dbReference type="EMBL" id="MFD1545787.1"/>
    </source>
</evidence>
<dbReference type="Pfam" id="PF07729">
    <property type="entry name" value="FCD"/>
    <property type="match status" value="1"/>
</dbReference>
<comment type="caution">
    <text evidence="5">The sequence shown here is derived from an EMBL/GenBank/DDBJ whole genome shotgun (WGS) entry which is preliminary data.</text>
</comment>